<dbReference type="Proteomes" id="UP001486888">
    <property type="component" value="Chromosome"/>
</dbReference>
<proteinExistence type="predicted"/>
<dbReference type="EMBL" id="CP125942">
    <property type="protein sequence ID" value="XAO47234.1"/>
    <property type="molecule type" value="Genomic_DNA"/>
</dbReference>
<dbReference type="KEGG" id="gey:QMQ05_06860"/>
<dbReference type="SUPFAM" id="SSF53756">
    <property type="entry name" value="UDP-Glycosyltransferase/glycogen phosphorylase"/>
    <property type="match status" value="1"/>
</dbReference>
<dbReference type="Gene3D" id="3.40.50.2000">
    <property type="entry name" value="Glycogen Phosphorylase B"/>
    <property type="match status" value="1"/>
</dbReference>
<dbReference type="RefSeq" id="WP_345474096.1">
    <property type="nucleotide sequence ID" value="NZ_CP125942.1"/>
</dbReference>
<gene>
    <name evidence="1" type="ORF">QMQ05_06860</name>
</gene>
<reference evidence="1 2" key="1">
    <citation type="submission" date="2023-05" db="EMBL/GenBank/DDBJ databases">
        <title>Glutamicibacter sp. B1, complete genome.</title>
        <authorList>
            <person name="Long Y.H."/>
            <person name="Fang T."/>
            <person name="Li X.Y."/>
        </authorList>
    </citation>
    <scope>NUCLEOTIDE SEQUENCE [LARGE SCALE GENOMIC DNA]</scope>
    <source>
        <strain evidence="1 2">B1</strain>
    </source>
</reference>
<name>A0AAU6WI90_9MICC</name>
<dbReference type="GO" id="GO:0030247">
    <property type="term" value="F:polysaccharide binding"/>
    <property type="evidence" value="ECO:0007669"/>
    <property type="project" value="InterPro"/>
</dbReference>
<evidence type="ECO:0000313" key="2">
    <source>
        <dbReference type="Proteomes" id="UP001486888"/>
    </source>
</evidence>
<sequence>MMLKQGIQRLRTVAKNDGLDGIKRRLARKVVQRMNTRWNLAELDFPLRRSDVIDLSTYEINTAVASESARLKIGWVCIPPTIGSGGHTTFFRMVQSVIDAGHECTLVLYDRDNDDVARHEEALRTGWPWLTADIVGASQIDSSYDALIASSWPTAHVVASRAPQEMNCFYFVQDFEPYFYPRGYLYQLAEDSYRLGFHTIALGGMVASELESSAGITPDVIVPFGCDRETYFRRTRPEGTPDRSGVVYYARKDNDRRGYLLAKAVLERFHQLCPEQPIHLYGDEVSGWNIPIVNHGNLSPQQLNDLYNSTIASLAMSFTNISLVASELLAAGNVPVLNESATARQDASYAVWAPPSPEALAQALRSVVRAPDLERQAQQAASQLPQSWSHTAKLTLREIEDHIARVVPRSEGLKGSVS</sequence>
<keyword evidence="2" id="KW-1185">Reference proteome</keyword>
<organism evidence="1 2">
    <name type="scientific">Glutamicibacter ectropisis</name>
    <dbReference type="NCBI Taxonomy" id="3046593"/>
    <lineage>
        <taxon>Bacteria</taxon>
        <taxon>Bacillati</taxon>
        <taxon>Actinomycetota</taxon>
        <taxon>Actinomycetes</taxon>
        <taxon>Micrococcales</taxon>
        <taxon>Micrococcaceae</taxon>
        <taxon>Glutamicibacter</taxon>
    </lineage>
</organism>
<dbReference type="Gene3D" id="3.40.50.11090">
    <property type="match status" value="1"/>
</dbReference>
<dbReference type="AlphaFoldDB" id="A0AAU6WI90"/>
<evidence type="ECO:0000313" key="1">
    <source>
        <dbReference type="EMBL" id="XAO47234.1"/>
    </source>
</evidence>
<protein>
    <submittedName>
        <fullName evidence="1">Glycosyltransferase family 1 protein</fullName>
    </submittedName>
</protein>
<accession>A0AAU6WI90</accession>